<dbReference type="InterPro" id="IPR018060">
    <property type="entry name" value="HTH_AraC"/>
</dbReference>
<dbReference type="Pfam" id="PF01497">
    <property type="entry name" value="Peripla_BP_2"/>
    <property type="match status" value="1"/>
</dbReference>
<gene>
    <name evidence="10" type="ORF">J41TS4_13650</name>
</gene>
<dbReference type="InterPro" id="IPR018062">
    <property type="entry name" value="HTH_AraC-typ_CS"/>
</dbReference>
<evidence type="ECO:0000256" key="7">
    <source>
        <dbReference type="ARBA" id="ARBA00023163"/>
    </source>
</evidence>
<proteinExistence type="inferred from homology"/>
<dbReference type="Pfam" id="PF12833">
    <property type="entry name" value="HTH_18"/>
    <property type="match status" value="1"/>
</dbReference>
<dbReference type="PROSITE" id="PS00041">
    <property type="entry name" value="HTH_ARAC_FAMILY_1"/>
    <property type="match status" value="1"/>
</dbReference>
<dbReference type="RefSeq" id="WP_301625919.1">
    <property type="nucleotide sequence ID" value="NZ_BORS01000004.1"/>
</dbReference>
<evidence type="ECO:0000256" key="3">
    <source>
        <dbReference type="ARBA" id="ARBA00022448"/>
    </source>
</evidence>
<evidence type="ECO:0000256" key="1">
    <source>
        <dbReference type="ARBA" id="ARBA00004196"/>
    </source>
</evidence>
<dbReference type="GO" id="GO:0043565">
    <property type="term" value="F:sequence-specific DNA binding"/>
    <property type="evidence" value="ECO:0007669"/>
    <property type="project" value="InterPro"/>
</dbReference>
<evidence type="ECO:0000256" key="2">
    <source>
        <dbReference type="ARBA" id="ARBA00008814"/>
    </source>
</evidence>
<evidence type="ECO:0000313" key="11">
    <source>
        <dbReference type="Proteomes" id="UP000678895"/>
    </source>
</evidence>
<dbReference type="Proteomes" id="UP000678895">
    <property type="component" value="Unassembled WGS sequence"/>
</dbReference>
<dbReference type="PRINTS" id="PR00032">
    <property type="entry name" value="HTHARAC"/>
</dbReference>
<keyword evidence="3" id="KW-0813">Transport</keyword>
<dbReference type="PROSITE" id="PS50983">
    <property type="entry name" value="FE_B12_PBP"/>
    <property type="match status" value="1"/>
</dbReference>
<dbReference type="SUPFAM" id="SSF53807">
    <property type="entry name" value="Helical backbone' metal receptor"/>
    <property type="match status" value="1"/>
</dbReference>
<accession>A0A920CM08</accession>
<keyword evidence="7" id="KW-0804">Transcription</keyword>
<organism evidence="10 11">
    <name type="scientific">Paenibacillus apis</name>
    <dbReference type="NCBI Taxonomy" id="1792174"/>
    <lineage>
        <taxon>Bacteria</taxon>
        <taxon>Bacillati</taxon>
        <taxon>Bacillota</taxon>
        <taxon>Bacilli</taxon>
        <taxon>Bacillales</taxon>
        <taxon>Paenibacillaceae</taxon>
        <taxon>Paenibacillus</taxon>
    </lineage>
</organism>
<keyword evidence="6" id="KW-0238">DNA-binding</keyword>
<feature type="domain" description="HTH araC/xylS-type" evidence="8">
    <location>
        <begin position="181"/>
        <end position="279"/>
    </location>
</feature>
<dbReference type="GO" id="GO:0003700">
    <property type="term" value="F:DNA-binding transcription factor activity"/>
    <property type="evidence" value="ECO:0007669"/>
    <property type="project" value="InterPro"/>
</dbReference>
<dbReference type="InterPro" id="IPR009057">
    <property type="entry name" value="Homeodomain-like_sf"/>
</dbReference>
<dbReference type="InterPro" id="IPR020449">
    <property type="entry name" value="Tscrpt_reg_AraC-type_HTH"/>
</dbReference>
<evidence type="ECO:0000259" key="9">
    <source>
        <dbReference type="PROSITE" id="PS50983"/>
    </source>
</evidence>
<dbReference type="InterPro" id="IPR002491">
    <property type="entry name" value="ABC_transptr_periplasmic_BD"/>
</dbReference>
<dbReference type="Gene3D" id="1.10.10.60">
    <property type="entry name" value="Homeodomain-like"/>
    <property type="match status" value="1"/>
</dbReference>
<dbReference type="Gene3D" id="3.40.50.1980">
    <property type="entry name" value="Nitrogenase molybdenum iron protein domain"/>
    <property type="match status" value="2"/>
</dbReference>
<evidence type="ECO:0000256" key="5">
    <source>
        <dbReference type="ARBA" id="ARBA00023015"/>
    </source>
</evidence>
<dbReference type="GO" id="GO:0030288">
    <property type="term" value="C:outer membrane-bounded periplasmic space"/>
    <property type="evidence" value="ECO:0007669"/>
    <property type="project" value="TreeGrafter"/>
</dbReference>
<dbReference type="SMART" id="SM00342">
    <property type="entry name" value="HTH_ARAC"/>
    <property type="match status" value="1"/>
</dbReference>
<comment type="subcellular location">
    <subcellularLocation>
        <location evidence="1">Cell envelope</location>
    </subcellularLocation>
</comment>
<dbReference type="InterPro" id="IPR051313">
    <property type="entry name" value="Bact_iron-sidero_bind"/>
</dbReference>
<protein>
    <recommendedName>
        <fullName evidence="12">Helix-turn-helix domain-containing protein</fullName>
    </recommendedName>
</protein>
<dbReference type="PANTHER" id="PTHR30532:SF1">
    <property type="entry name" value="IRON(3+)-HYDROXAMATE-BINDING PROTEIN FHUD"/>
    <property type="match status" value="1"/>
</dbReference>
<evidence type="ECO:0000256" key="6">
    <source>
        <dbReference type="ARBA" id="ARBA00023125"/>
    </source>
</evidence>
<evidence type="ECO:0000259" key="8">
    <source>
        <dbReference type="PROSITE" id="PS01124"/>
    </source>
</evidence>
<keyword evidence="5" id="KW-0805">Transcription regulation</keyword>
<name>A0A920CM08_9BACL</name>
<feature type="domain" description="Fe/B12 periplasmic-binding" evidence="9">
    <location>
        <begin position="361"/>
        <end position="620"/>
    </location>
</feature>
<dbReference type="PANTHER" id="PTHR30532">
    <property type="entry name" value="IRON III DICITRATE-BINDING PERIPLASMIC PROTEIN"/>
    <property type="match status" value="1"/>
</dbReference>
<evidence type="ECO:0008006" key="12">
    <source>
        <dbReference type="Google" id="ProtNLM"/>
    </source>
</evidence>
<dbReference type="SUPFAM" id="SSF46689">
    <property type="entry name" value="Homeodomain-like"/>
    <property type="match status" value="2"/>
</dbReference>
<dbReference type="GO" id="GO:1901678">
    <property type="term" value="P:iron coordination entity transport"/>
    <property type="evidence" value="ECO:0007669"/>
    <property type="project" value="UniProtKB-ARBA"/>
</dbReference>
<dbReference type="AlphaFoldDB" id="A0A920CM08"/>
<dbReference type="EMBL" id="BORS01000004">
    <property type="protein sequence ID" value="GIO41607.1"/>
    <property type="molecule type" value="Genomic_DNA"/>
</dbReference>
<sequence>MSARDQMILWAQADLHIADIRFGRLQPDERFSYRAPAGLFLISASGEARIEAGSLRHSSLAAPVVHAGKGSEMRIDASPQGYEYFLFLYKAVLPTVLPGELGDPEQALRDFHSCYLVPTGAESYWRNIAGQIYQLWQEKHPLSRLDAKQQFYSFVSLLLKELEQREGRAEQPKQAEANLVDTAVRYMEAHYSELWTLASLAERLGTSPRQLQRGFKTRFGHSPMEHLISIRLEQAKLLLSKNELPISRIAEEVGYTDTYYFSRLFKKYMGLSPRSYRQIGLKEHRPSNEACRISPTFPSQTVIVPFGEDRYHQGGSALQAFQALLSLTLACTSGIACMDAAGKLLVPHLRGVLELERQPQRIAVLDYQYADQLLALGIVPVGSAMCTIEIGGLPADLQKPLGRIVDLGKKEQPDLWALAALEPDLIVCTSFQEEHYTDISAIAPTVMLDRNEDWRLSLLRFGELVGRTWQSLEQIDAYNAKLEGLRRRIGNEGAPETVALIRPRDGGIRLHSERHRTARLLYDDLGLALPSLASQQQGTSSLIPLQELSQLSADRLFILTDNTNREQIRQCQESQVWRQMSAVRAGQVRHFHTALWTGYYGPLAMSRVVDEIAEALLPSR</sequence>
<dbReference type="CDD" id="cd01146">
    <property type="entry name" value="FhuD"/>
    <property type="match status" value="1"/>
</dbReference>
<reference evidence="10" key="1">
    <citation type="submission" date="2021-03" db="EMBL/GenBank/DDBJ databases">
        <title>Antimicrobial resistance genes in bacteria isolated from Japanese honey, and their potential for conferring macrolide and lincosamide resistance in the American foulbrood pathogen Paenibacillus larvae.</title>
        <authorList>
            <person name="Okamoto M."/>
            <person name="Kumagai M."/>
            <person name="Kanamori H."/>
            <person name="Takamatsu D."/>
        </authorList>
    </citation>
    <scope>NUCLEOTIDE SEQUENCE</scope>
    <source>
        <strain evidence="10">J41TS4</strain>
    </source>
</reference>
<dbReference type="PROSITE" id="PS01124">
    <property type="entry name" value="HTH_ARAC_FAMILY_2"/>
    <property type="match status" value="1"/>
</dbReference>
<keyword evidence="11" id="KW-1185">Reference proteome</keyword>
<evidence type="ECO:0000256" key="4">
    <source>
        <dbReference type="ARBA" id="ARBA00022729"/>
    </source>
</evidence>
<evidence type="ECO:0000313" key="10">
    <source>
        <dbReference type="EMBL" id="GIO41607.1"/>
    </source>
</evidence>
<keyword evidence="4" id="KW-0732">Signal</keyword>
<comment type="caution">
    <text evidence="10">The sequence shown here is derived from an EMBL/GenBank/DDBJ whole genome shotgun (WGS) entry which is preliminary data.</text>
</comment>
<comment type="similarity">
    <text evidence="2">Belongs to the bacterial solute-binding protein 8 family.</text>
</comment>